<protein>
    <recommendedName>
        <fullName evidence="3">Phosphohydrolase</fullName>
    </recommendedName>
</protein>
<dbReference type="OrthoDB" id="1099791at2"/>
<proteinExistence type="predicted"/>
<comment type="caution">
    <text evidence="1">The sequence shown here is derived from an EMBL/GenBank/DDBJ whole genome shotgun (WGS) entry which is preliminary data.</text>
</comment>
<dbReference type="SUPFAM" id="SSF109604">
    <property type="entry name" value="HD-domain/PDEase-like"/>
    <property type="match status" value="1"/>
</dbReference>
<evidence type="ECO:0008006" key="3">
    <source>
        <dbReference type="Google" id="ProtNLM"/>
    </source>
</evidence>
<dbReference type="Gene3D" id="1.10.3210.10">
    <property type="entry name" value="Hypothetical protein af1432"/>
    <property type="match status" value="1"/>
</dbReference>
<dbReference type="AlphaFoldDB" id="A0A3S2V6T1"/>
<name>A0A3S2V6T1_9HYPH</name>
<dbReference type="RefSeq" id="WP_127732650.1">
    <property type="nucleotide sequence ID" value="NZ_SACP01000023.1"/>
</dbReference>
<reference evidence="1 2" key="1">
    <citation type="submission" date="2019-01" db="EMBL/GenBank/DDBJ databases">
        <authorList>
            <person name="Chen W.-M."/>
        </authorList>
    </citation>
    <scope>NUCLEOTIDE SEQUENCE [LARGE SCALE GENOMIC DNA]</scope>
    <source>
        <strain evidence="1 2">TER-1</strain>
    </source>
</reference>
<organism evidence="1 2">
    <name type="scientific">Methylobacterium oryzihabitans</name>
    <dbReference type="NCBI Taxonomy" id="2499852"/>
    <lineage>
        <taxon>Bacteria</taxon>
        <taxon>Pseudomonadati</taxon>
        <taxon>Pseudomonadota</taxon>
        <taxon>Alphaproteobacteria</taxon>
        <taxon>Hyphomicrobiales</taxon>
        <taxon>Methylobacteriaceae</taxon>
        <taxon>Methylobacterium</taxon>
    </lineage>
</organism>
<dbReference type="EMBL" id="SACP01000023">
    <property type="protein sequence ID" value="RVU15209.1"/>
    <property type="molecule type" value="Genomic_DNA"/>
</dbReference>
<sequence length="208" mass="22482">MTAQPWIPSVNGLPIDLVTPCAAQVDFAEIAWALSQIHRYAGNARSPVSVGLHTLIGLDLCPLSLRPLWLLHDAHEARLGDWTTPAVDALGAVATEMFGEAFAAQMASVRRALAERHDAVIHRAAGLPLPGIALREAIHTVDLRALATERRDFLRAMPAAVRRPWAIDALGIGPGPKVWRPLPATEVEMRLMACFNTHLPALMPGRAA</sequence>
<evidence type="ECO:0000313" key="2">
    <source>
        <dbReference type="Proteomes" id="UP000286997"/>
    </source>
</evidence>
<dbReference type="Proteomes" id="UP000286997">
    <property type="component" value="Unassembled WGS sequence"/>
</dbReference>
<keyword evidence="2" id="KW-1185">Reference proteome</keyword>
<gene>
    <name evidence="1" type="ORF">EOE48_20595</name>
</gene>
<accession>A0A3S2V6T1</accession>
<evidence type="ECO:0000313" key="1">
    <source>
        <dbReference type="EMBL" id="RVU15209.1"/>
    </source>
</evidence>